<feature type="transmembrane region" description="Helical" evidence="8">
    <location>
        <begin position="105"/>
        <end position="127"/>
    </location>
</feature>
<dbReference type="PROSITE" id="PS00217">
    <property type="entry name" value="SUGAR_TRANSPORT_2"/>
    <property type="match status" value="1"/>
</dbReference>
<dbReference type="Pfam" id="PF00083">
    <property type="entry name" value="Sugar_tr"/>
    <property type="match status" value="1"/>
</dbReference>
<dbReference type="InterPro" id="IPR005828">
    <property type="entry name" value="MFS_sugar_transport-like"/>
</dbReference>
<feature type="transmembrane region" description="Helical" evidence="8">
    <location>
        <begin position="164"/>
        <end position="183"/>
    </location>
</feature>
<dbReference type="Gene3D" id="1.20.1250.20">
    <property type="entry name" value="MFS general substrate transporter like domains"/>
    <property type="match status" value="1"/>
</dbReference>
<feature type="region of interest" description="Disordered" evidence="7">
    <location>
        <begin position="596"/>
        <end position="627"/>
    </location>
</feature>
<dbReference type="RefSeq" id="XP_018983865.1">
    <property type="nucleotide sequence ID" value="XM_019129516.1"/>
</dbReference>
<feature type="transmembrane region" description="Helical" evidence="8">
    <location>
        <begin position="353"/>
        <end position="373"/>
    </location>
</feature>
<dbReference type="GeneID" id="30147369"/>
<dbReference type="PROSITE" id="PS50850">
    <property type="entry name" value="MFS"/>
    <property type="match status" value="1"/>
</dbReference>
<reference evidence="11" key="1">
    <citation type="submission" date="2016-05" db="EMBL/GenBank/DDBJ databases">
        <title>Comparative genomics of biotechnologically important yeasts.</title>
        <authorList>
            <consortium name="DOE Joint Genome Institute"/>
            <person name="Riley R."/>
            <person name="Haridas S."/>
            <person name="Wolfe K.H."/>
            <person name="Lopes M.R."/>
            <person name="Hittinger C.T."/>
            <person name="Goker M."/>
            <person name="Salamov A."/>
            <person name="Wisecaver J."/>
            <person name="Long T.M."/>
            <person name="Aerts A.L."/>
            <person name="Barry K."/>
            <person name="Choi C."/>
            <person name="Clum A."/>
            <person name="Coughlan A.Y."/>
            <person name="Deshpande S."/>
            <person name="Douglass A.P."/>
            <person name="Hanson S.J."/>
            <person name="Klenk H.-P."/>
            <person name="Labutti K."/>
            <person name="Lapidus A."/>
            <person name="Lindquist E."/>
            <person name="Lipzen A."/>
            <person name="Meier-Kolthoff J.P."/>
            <person name="Ohm R.A."/>
            <person name="Otillar R.P."/>
            <person name="Pangilinan J."/>
            <person name="Peng Y."/>
            <person name="Rokas A."/>
            <person name="Rosa C.A."/>
            <person name="Scheuner C."/>
            <person name="Sibirny A.A."/>
            <person name="Slot J.C."/>
            <person name="Stielow J.B."/>
            <person name="Sun H."/>
            <person name="Kurtzman C.P."/>
            <person name="Blackwell M."/>
            <person name="Grigoriev I.V."/>
            <person name="Jeffries T.W."/>
        </authorList>
    </citation>
    <scope>NUCLEOTIDE SEQUENCE [LARGE SCALE GENOMIC DNA]</scope>
    <source>
        <strain evidence="11">NRRL Y-12698</strain>
    </source>
</reference>
<sequence>MLKWLTRHLVKKNEYDLYYPGAAPQSSLMAIAVGLMAAVGGFLYGYDTGLVNGLLEMRYVVERFSANGLSFTAAESSIITAVLSLGTFFGALLAPLLSDTVGRKWGIILSTAVAFNIGTIIQIAATGIPLLCVGRAISGFGVGIISAVVPLYQSEASPKWVRGAIISTYQFAITWGLLVSSAVSQGTHNLRSSALYRVPIALQILWSIILVGGMLFLPESPRFYVRKDRIRDAAQALSTLRRVPIDDPGLIEELVEIKATHDYELSFGEASFFDCFHSGGGRHKQGLRMLTGIFLQALQQCSGINFIFYYGVNFFSKTGVNESYLISFVTYAVNVVATVPGIFLVEVIGRRKLMIFGGVGMAVSNLIIAIVGITSDSVVSNKVMIGLVCTFIASFAASWGPGTWVLVNEIYSLGVRGKAVAITAATNWLVNFVFAYITPYLFDNGARTASLGTKIFFIWGGCNCVGVLFVYLFVYETKGLRLEEVDEMYNNCSSALTSTRFVPRRVLDYPLSEPEQSSERKRDLDRMSTNSYAERVQSGYGTGYDGLSAAYPIDTAPNRSSAAPDGSPIPPAAQIDIHDPRISMYNIGHDMNIHAIQHRPPPSLESSSSDISSTHLDKTESDGARTTGLDVQQYLSRLNSSYATPAAPVAGFAHQILLTNNDPPAINFDTSDDESEASEIST</sequence>
<dbReference type="PRINTS" id="PR00171">
    <property type="entry name" value="SUGRTRNSPORT"/>
</dbReference>
<feature type="transmembrane region" description="Helical" evidence="8">
    <location>
        <begin position="454"/>
        <end position="474"/>
    </location>
</feature>
<feature type="transmembrane region" description="Helical" evidence="8">
    <location>
        <begin position="419"/>
        <end position="442"/>
    </location>
</feature>
<dbReference type="InterPro" id="IPR005829">
    <property type="entry name" value="Sugar_transporter_CS"/>
</dbReference>
<evidence type="ECO:0000256" key="3">
    <source>
        <dbReference type="ARBA" id="ARBA00022448"/>
    </source>
</evidence>
<dbReference type="CDD" id="cd17356">
    <property type="entry name" value="MFS_HXT"/>
    <property type="match status" value="1"/>
</dbReference>
<evidence type="ECO:0000256" key="2">
    <source>
        <dbReference type="ARBA" id="ARBA00010992"/>
    </source>
</evidence>
<comment type="similarity">
    <text evidence="2">Belongs to the major facilitator superfamily. Sugar transporter (TC 2.A.1.1) family.</text>
</comment>
<evidence type="ECO:0000256" key="1">
    <source>
        <dbReference type="ARBA" id="ARBA00004141"/>
    </source>
</evidence>
<feature type="compositionally biased region" description="Low complexity" evidence="7">
    <location>
        <begin position="604"/>
        <end position="613"/>
    </location>
</feature>
<dbReference type="FunFam" id="1.20.1250.20:FF:000134">
    <property type="entry name" value="MFS sugar transporter protein"/>
    <property type="match status" value="1"/>
</dbReference>
<feature type="transmembrane region" description="Helical" evidence="8">
    <location>
        <begin position="292"/>
        <end position="312"/>
    </location>
</feature>
<feature type="transmembrane region" description="Helical" evidence="8">
    <location>
        <begin position="324"/>
        <end position="346"/>
    </location>
</feature>
<keyword evidence="3" id="KW-0813">Transport</keyword>
<dbReference type="NCBIfam" id="TIGR00879">
    <property type="entry name" value="SP"/>
    <property type="match status" value="1"/>
</dbReference>
<gene>
    <name evidence="10" type="ORF">BABINDRAFT_162744</name>
</gene>
<dbReference type="STRING" id="984486.A0A1E3QNH2"/>
<feature type="region of interest" description="Disordered" evidence="7">
    <location>
        <begin position="660"/>
        <end position="682"/>
    </location>
</feature>
<dbReference type="InterPro" id="IPR003663">
    <property type="entry name" value="Sugar/inositol_transpt"/>
</dbReference>
<feature type="compositionally biased region" description="Acidic residues" evidence="7">
    <location>
        <begin position="670"/>
        <end position="682"/>
    </location>
</feature>
<organism evidence="10 11">
    <name type="scientific">Babjeviella inositovora NRRL Y-12698</name>
    <dbReference type="NCBI Taxonomy" id="984486"/>
    <lineage>
        <taxon>Eukaryota</taxon>
        <taxon>Fungi</taxon>
        <taxon>Dikarya</taxon>
        <taxon>Ascomycota</taxon>
        <taxon>Saccharomycotina</taxon>
        <taxon>Pichiomycetes</taxon>
        <taxon>Serinales incertae sedis</taxon>
        <taxon>Babjeviella</taxon>
    </lineage>
</organism>
<evidence type="ECO:0000256" key="7">
    <source>
        <dbReference type="SAM" id="MobiDB-lite"/>
    </source>
</evidence>
<dbReference type="SUPFAM" id="SSF103473">
    <property type="entry name" value="MFS general substrate transporter"/>
    <property type="match status" value="1"/>
</dbReference>
<keyword evidence="11" id="KW-1185">Reference proteome</keyword>
<evidence type="ECO:0000256" key="6">
    <source>
        <dbReference type="ARBA" id="ARBA00023136"/>
    </source>
</evidence>
<evidence type="ECO:0000313" key="11">
    <source>
        <dbReference type="Proteomes" id="UP000094336"/>
    </source>
</evidence>
<dbReference type="EMBL" id="KV454435">
    <property type="protein sequence ID" value="ODQ78537.1"/>
    <property type="molecule type" value="Genomic_DNA"/>
</dbReference>
<dbReference type="OrthoDB" id="6612291at2759"/>
<dbReference type="AlphaFoldDB" id="A0A1E3QNH2"/>
<feature type="transmembrane region" description="Helical" evidence="8">
    <location>
        <begin position="195"/>
        <end position="217"/>
    </location>
</feature>
<dbReference type="GO" id="GO:0016020">
    <property type="term" value="C:membrane"/>
    <property type="evidence" value="ECO:0007669"/>
    <property type="project" value="UniProtKB-SubCell"/>
</dbReference>
<dbReference type="PANTHER" id="PTHR48022:SF16">
    <property type="entry name" value="HIGH GLUCOSE SENSOR RGT2-RELATED"/>
    <property type="match status" value="1"/>
</dbReference>
<dbReference type="Proteomes" id="UP000094336">
    <property type="component" value="Unassembled WGS sequence"/>
</dbReference>
<name>A0A1E3QNH2_9ASCO</name>
<comment type="subcellular location">
    <subcellularLocation>
        <location evidence="1">Membrane</location>
        <topology evidence="1">Multi-pass membrane protein</topology>
    </subcellularLocation>
</comment>
<evidence type="ECO:0000256" key="4">
    <source>
        <dbReference type="ARBA" id="ARBA00022692"/>
    </source>
</evidence>
<evidence type="ECO:0000256" key="8">
    <source>
        <dbReference type="SAM" id="Phobius"/>
    </source>
</evidence>
<dbReference type="InterPro" id="IPR020846">
    <property type="entry name" value="MFS_dom"/>
</dbReference>
<dbReference type="InterPro" id="IPR036259">
    <property type="entry name" value="MFS_trans_sf"/>
</dbReference>
<feature type="domain" description="Major facilitator superfamily (MFS) profile" evidence="9">
    <location>
        <begin position="33"/>
        <end position="478"/>
    </location>
</feature>
<feature type="transmembrane region" description="Helical" evidence="8">
    <location>
        <begin position="78"/>
        <end position="98"/>
    </location>
</feature>
<keyword evidence="6 8" id="KW-0472">Membrane</keyword>
<evidence type="ECO:0000259" key="9">
    <source>
        <dbReference type="PROSITE" id="PS50850"/>
    </source>
</evidence>
<keyword evidence="4 8" id="KW-0812">Transmembrane</keyword>
<dbReference type="InterPro" id="IPR050360">
    <property type="entry name" value="MFS_Sugar_Transporters"/>
</dbReference>
<protein>
    <recommendedName>
        <fullName evidence="9">Major facilitator superfamily (MFS) profile domain-containing protein</fullName>
    </recommendedName>
</protein>
<evidence type="ECO:0000256" key="5">
    <source>
        <dbReference type="ARBA" id="ARBA00022989"/>
    </source>
</evidence>
<feature type="transmembrane region" description="Helical" evidence="8">
    <location>
        <begin position="21"/>
        <end position="46"/>
    </location>
</feature>
<evidence type="ECO:0000313" key="10">
    <source>
        <dbReference type="EMBL" id="ODQ78537.1"/>
    </source>
</evidence>
<feature type="region of interest" description="Disordered" evidence="7">
    <location>
        <begin position="555"/>
        <end position="574"/>
    </location>
</feature>
<feature type="transmembrane region" description="Helical" evidence="8">
    <location>
        <begin position="133"/>
        <end position="152"/>
    </location>
</feature>
<keyword evidence="5 8" id="KW-1133">Transmembrane helix</keyword>
<dbReference type="GO" id="GO:0005351">
    <property type="term" value="F:carbohydrate:proton symporter activity"/>
    <property type="evidence" value="ECO:0007669"/>
    <property type="project" value="TreeGrafter"/>
</dbReference>
<feature type="transmembrane region" description="Helical" evidence="8">
    <location>
        <begin position="385"/>
        <end position="407"/>
    </location>
</feature>
<accession>A0A1E3QNH2</accession>
<proteinExistence type="inferred from homology"/>
<dbReference type="PROSITE" id="PS00216">
    <property type="entry name" value="SUGAR_TRANSPORT_1"/>
    <property type="match status" value="1"/>
</dbReference>
<dbReference type="PANTHER" id="PTHR48022">
    <property type="entry name" value="PLASTIDIC GLUCOSE TRANSPORTER 4"/>
    <property type="match status" value="1"/>
</dbReference>